<dbReference type="OrthoDB" id="9758509at2"/>
<dbReference type="Gene3D" id="3.90.1170.50">
    <property type="entry name" value="Aldehyde oxidase/xanthine dehydrogenase, a/b hammerhead"/>
    <property type="match status" value="1"/>
</dbReference>
<dbReference type="GO" id="GO:0005506">
    <property type="term" value="F:iron ion binding"/>
    <property type="evidence" value="ECO:0007669"/>
    <property type="project" value="InterPro"/>
</dbReference>
<dbReference type="SMART" id="SM01008">
    <property type="entry name" value="Ald_Xan_dh_C"/>
    <property type="match status" value="1"/>
</dbReference>
<evidence type="ECO:0000259" key="3">
    <source>
        <dbReference type="SMART" id="SM01008"/>
    </source>
</evidence>
<dbReference type="InterPro" id="IPR016208">
    <property type="entry name" value="Ald_Oxase/xanthine_DH-like"/>
</dbReference>
<dbReference type="EMBL" id="SLXL01000002">
    <property type="protein sequence ID" value="TCP26356.1"/>
    <property type="molecule type" value="Genomic_DNA"/>
</dbReference>
<sequence>METKFGQGQTVKRVEDLRLLTGQGRYVDDIAPQGALFALFLRSPVAHADIAALDVAAARAAPGVHLVLTAQDLLDAGVDLDLKGTRVKNRDGSRGAGPERPLLARGRVRHVGEAVAMVVAETLDQARDAAELIEFDFDELDPHLDLAPGGPDLHAEAPENVAYDYALGQADAVQAAFDAAAHVVALQVPDHRVMANSMEPRGAYAEWDGQRLHLCVSGQGVWGDKTRLSKMLGLAPEDVRVSTPDVGGGFGMKGMTYPEYYVISHAARVLTRPVRWMSERGEGMQSDNAGRDLTSAVELAFDGDYRVTGYRVTTLSNLGAYNSQYAQPIQSDLFSKVLTGVYDIPAALLQVRGIYTNTTPVDAYRGAGRPEAIFALERTMDHAARVLGVDPWELRRRNFISADAFPYTTPTGQTYDVGDFARVLDRVHRVADVGGFAARKAASAAQGRLRGLGLCCYIESILGDPTEGAEVEFCADGTVNLYVGTQSNGQGHETVYAQFLSDQTGIPFGQIRVVQGDSDRIAKGGGTGGSRSVTVQSSATLATVDKMVAAFTPFLAAQMGVDPSAVAFDEGAFRAPGSNLTPTLIEAAELARAEGCSDLLRHHAEYKLPARSFPNGAHVAEVEVDPETGQVRVVGYAVTDDFGNLMHPQLAEGQVHGGVAQGLGQALCEHVGYDEYGQLLSASFMDYAMPRADDMPFVTFTTEPVPSTANPLGMKGCGEAGTVGAIAAVANAVQDALWDRGVRVADMPFTPNRVWEMLRAAG</sequence>
<dbReference type="PANTHER" id="PTHR11908">
    <property type="entry name" value="XANTHINE DEHYDROGENASE"/>
    <property type="match status" value="1"/>
</dbReference>
<evidence type="ECO:0000313" key="5">
    <source>
        <dbReference type="Proteomes" id="UP000295733"/>
    </source>
</evidence>
<dbReference type="SUPFAM" id="SSF56003">
    <property type="entry name" value="Molybdenum cofactor-binding domain"/>
    <property type="match status" value="1"/>
</dbReference>
<dbReference type="AlphaFoldDB" id="A0A4V2SM85"/>
<organism evidence="4 5">
    <name type="scientific">Rhodovulum adriaticum</name>
    <name type="common">Rhodopseudomonas adriatica</name>
    <dbReference type="NCBI Taxonomy" id="35804"/>
    <lineage>
        <taxon>Bacteria</taxon>
        <taxon>Pseudomonadati</taxon>
        <taxon>Pseudomonadota</taxon>
        <taxon>Alphaproteobacteria</taxon>
        <taxon>Rhodobacterales</taxon>
        <taxon>Paracoccaceae</taxon>
        <taxon>Rhodovulum</taxon>
    </lineage>
</organism>
<dbReference type="SUPFAM" id="SSF54665">
    <property type="entry name" value="CO dehydrogenase molybdoprotein N-domain-like"/>
    <property type="match status" value="1"/>
</dbReference>
<dbReference type="InterPro" id="IPR046867">
    <property type="entry name" value="AldOxase/xan_DH_MoCoBD2"/>
</dbReference>
<dbReference type="GO" id="GO:0016491">
    <property type="term" value="F:oxidoreductase activity"/>
    <property type="evidence" value="ECO:0007669"/>
    <property type="project" value="UniProtKB-KW"/>
</dbReference>
<evidence type="ECO:0000256" key="1">
    <source>
        <dbReference type="ARBA" id="ARBA00022505"/>
    </source>
</evidence>
<dbReference type="Pfam" id="PF01315">
    <property type="entry name" value="Ald_Xan_dh_C"/>
    <property type="match status" value="1"/>
</dbReference>
<evidence type="ECO:0000313" key="4">
    <source>
        <dbReference type="EMBL" id="TCP26356.1"/>
    </source>
</evidence>
<dbReference type="InterPro" id="IPR000674">
    <property type="entry name" value="Ald_Oxase/Xan_DH_a/b"/>
</dbReference>
<dbReference type="Proteomes" id="UP000295733">
    <property type="component" value="Unassembled WGS sequence"/>
</dbReference>
<dbReference type="InterPro" id="IPR037165">
    <property type="entry name" value="AldOxase/xan_DH_Mopterin-bd_sf"/>
</dbReference>
<dbReference type="InterPro" id="IPR008274">
    <property type="entry name" value="AldOxase/xan_DH_MoCoBD1"/>
</dbReference>
<comment type="caution">
    <text evidence="4">The sequence shown here is derived from an EMBL/GenBank/DDBJ whole genome shotgun (WGS) entry which is preliminary data.</text>
</comment>
<dbReference type="InterPro" id="IPR036856">
    <property type="entry name" value="Ald_Oxase/Xan_DH_a/b_sf"/>
</dbReference>
<reference evidence="4 5" key="1">
    <citation type="submission" date="2019-03" db="EMBL/GenBank/DDBJ databases">
        <title>Genomic Encyclopedia of Type Strains, Phase IV (KMG-IV): sequencing the most valuable type-strain genomes for metagenomic binning, comparative biology and taxonomic classification.</title>
        <authorList>
            <person name="Goeker M."/>
        </authorList>
    </citation>
    <scope>NUCLEOTIDE SEQUENCE [LARGE SCALE GENOMIC DNA]</scope>
    <source>
        <strain evidence="4 5">DSM 2781</strain>
    </source>
</reference>
<dbReference type="Gene3D" id="3.30.365.10">
    <property type="entry name" value="Aldehyde oxidase/xanthine dehydrogenase, molybdopterin binding domain"/>
    <property type="match status" value="4"/>
</dbReference>
<name>A0A4V2SM85_RHOAD</name>
<dbReference type="Pfam" id="PF20256">
    <property type="entry name" value="MoCoBD_2"/>
    <property type="match status" value="1"/>
</dbReference>
<keyword evidence="5" id="KW-1185">Reference proteome</keyword>
<dbReference type="RefSeq" id="WP_132600255.1">
    <property type="nucleotide sequence ID" value="NZ_NRRP01000008.1"/>
</dbReference>
<feature type="domain" description="Aldehyde oxidase/xanthine dehydrogenase a/b hammerhead" evidence="3">
    <location>
        <begin position="21"/>
        <end position="141"/>
    </location>
</feature>
<gene>
    <name evidence="4" type="ORF">EV656_102321</name>
</gene>
<accession>A0A4V2SM85</accession>
<dbReference type="PANTHER" id="PTHR11908:SF132">
    <property type="entry name" value="ALDEHYDE OXIDASE 1-RELATED"/>
    <property type="match status" value="1"/>
</dbReference>
<keyword evidence="1" id="KW-0500">Molybdenum</keyword>
<dbReference type="Pfam" id="PF02738">
    <property type="entry name" value="MoCoBD_1"/>
    <property type="match status" value="1"/>
</dbReference>
<protein>
    <submittedName>
        <fullName evidence="4">Xanthine dehydrogenase molybdenum binding subunit apoprotein</fullName>
    </submittedName>
</protein>
<keyword evidence="2" id="KW-0560">Oxidoreductase</keyword>
<evidence type="ECO:0000256" key="2">
    <source>
        <dbReference type="ARBA" id="ARBA00023002"/>
    </source>
</evidence>
<proteinExistence type="predicted"/>